<feature type="region of interest" description="Disordered" evidence="1">
    <location>
        <begin position="458"/>
        <end position="482"/>
    </location>
</feature>
<sequence length="482" mass="52661">MLSRTPARRAGTLSIVLANGALYLAHWAGLQTPAAALLLSGCVFRCLTLPYTIYGDQCLRRAACAMPELQDAYKDYLSIADHPNAIVWEKRVAAQKLKNDRERIFRGYRTNNVKMTAPYAVAAAASLYCLGVPAQQMGAFFIQDAGRTITSPLAVSAVASAGHLAWVTSLSPTIATAAAGAASSSSSAIPATTVLFAIDPTLALAAGLTCFNVHQHLRQRMGFNDRLDRWIGHMRRAVLGSCVAVAAGSLLAGPVAYACAVPALQFFPPYLAPVWLGMALTTAFKTVLVNNTAPGRALFRLPDYPPPHGTYGEESTAAGHEYRLAFTGVDVEERRHVWQTQKRILDYECDLRIRRWLSRLGLFDDLDELAYEAELLRRKRAVARQRRLARESVSSSSASSAEGEQAGRSGSHTAGMTQAARRRHAMRHEASLSTQRCHNVDGSEGVADEATAALIDHIQEEDNKRRHDLKVTREAAWKKRHE</sequence>
<evidence type="ECO:0000313" key="4">
    <source>
        <dbReference type="Proteomes" id="UP000037923"/>
    </source>
</evidence>
<dbReference type="OrthoDB" id="260937at2759"/>
<name>A0A0M9FUB8_LEPPY</name>
<evidence type="ECO:0000256" key="1">
    <source>
        <dbReference type="SAM" id="MobiDB-lite"/>
    </source>
</evidence>
<feature type="transmembrane region" description="Helical" evidence="2">
    <location>
        <begin position="238"/>
        <end position="264"/>
    </location>
</feature>
<dbReference type="OMA" id="NVKMTAP"/>
<dbReference type="VEuPathDB" id="TriTrypDB:LpyrH10_21_0780"/>
<dbReference type="EMBL" id="LGTL01000021">
    <property type="protein sequence ID" value="KPA76183.1"/>
    <property type="molecule type" value="Genomic_DNA"/>
</dbReference>
<evidence type="ECO:0000313" key="3">
    <source>
        <dbReference type="EMBL" id="KPA76183.1"/>
    </source>
</evidence>
<dbReference type="GeneID" id="26908227"/>
<keyword evidence="2" id="KW-0472">Membrane</keyword>
<evidence type="ECO:0000256" key="2">
    <source>
        <dbReference type="SAM" id="Phobius"/>
    </source>
</evidence>
<keyword evidence="2" id="KW-0812">Transmembrane</keyword>
<organism evidence="3 4">
    <name type="scientific">Leptomonas pyrrhocoris</name>
    <name type="common">Firebug parasite</name>
    <dbReference type="NCBI Taxonomy" id="157538"/>
    <lineage>
        <taxon>Eukaryota</taxon>
        <taxon>Discoba</taxon>
        <taxon>Euglenozoa</taxon>
        <taxon>Kinetoplastea</taxon>
        <taxon>Metakinetoplastina</taxon>
        <taxon>Trypanosomatida</taxon>
        <taxon>Trypanosomatidae</taxon>
        <taxon>Leishmaniinae</taxon>
        <taxon>Leptomonas</taxon>
    </lineage>
</organism>
<comment type="caution">
    <text evidence="3">The sequence shown here is derived from an EMBL/GenBank/DDBJ whole genome shotgun (WGS) entry which is preliminary data.</text>
</comment>
<accession>A0A0M9FUB8</accession>
<dbReference type="AlphaFoldDB" id="A0A0M9FUB8"/>
<protein>
    <submittedName>
        <fullName evidence="3">Uncharacterized protein</fullName>
    </submittedName>
</protein>
<feature type="transmembrane region" description="Helical" evidence="2">
    <location>
        <begin position="194"/>
        <end position="217"/>
    </location>
</feature>
<dbReference type="Proteomes" id="UP000037923">
    <property type="component" value="Unassembled WGS sequence"/>
</dbReference>
<proteinExistence type="predicted"/>
<keyword evidence="4" id="KW-1185">Reference proteome</keyword>
<feature type="compositionally biased region" description="Low complexity" evidence="1">
    <location>
        <begin position="391"/>
        <end position="411"/>
    </location>
</feature>
<gene>
    <name evidence="3" type="ORF">ABB37_07942</name>
</gene>
<feature type="region of interest" description="Disordered" evidence="1">
    <location>
        <begin position="389"/>
        <end position="445"/>
    </location>
</feature>
<feature type="transmembrane region" description="Helical" evidence="2">
    <location>
        <begin position="270"/>
        <end position="290"/>
    </location>
</feature>
<dbReference type="RefSeq" id="XP_015654622.1">
    <property type="nucleotide sequence ID" value="XM_015806751.1"/>
</dbReference>
<keyword evidence="2" id="KW-1133">Transmembrane helix</keyword>
<reference evidence="3 4" key="1">
    <citation type="submission" date="2015-07" db="EMBL/GenBank/DDBJ databases">
        <title>High-quality genome of monoxenous trypanosomatid Leptomonas pyrrhocoris.</title>
        <authorList>
            <person name="Flegontov P."/>
            <person name="Butenko A."/>
            <person name="Firsov S."/>
            <person name="Vlcek C."/>
            <person name="Logacheva M.D."/>
            <person name="Field M."/>
            <person name="Filatov D."/>
            <person name="Flegontova O."/>
            <person name="Gerasimov E."/>
            <person name="Jackson A.P."/>
            <person name="Kelly S."/>
            <person name="Opperdoes F."/>
            <person name="O'Reilly A."/>
            <person name="Votypka J."/>
            <person name="Yurchenko V."/>
            <person name="Lukes J."/>
        </authorList>
    </citation>
    <scope>NUCLEOTIDE SEQUENCE [LARGE SCALE GENOMIC DNA]</scope>
    <source>
        <strain evidence="3">H10</strain>
    </source>
</reference>